<accession>A0A164XE69</accession>
<evidence type="ECO:0000313" key="1">
    <source>
        <dbReference type="EMBL" id="KZS14131.1"/>
    </source>
</evidence>
<comment type="caution">
    <text evidence="1">The sequence shown here is derived from an EMBL/GenBank/DDBJ whole genome shotgun (WGS) entry which is preliminary data.</text>
</comment>
<proteinExistence type="predicted"/>
<sequence length="76" mass="8725">MCVCVCVHCDLALYEYGWGVLSLDTPTFYVYCALDEFSNDNFCLLVGLPISSWQMQKPSVRNEIQNNFLTALSYDR</sequence>
<dbReference type="Proteomes" id="UP000076858">
    <property type="component" value="Unassembled WGS sequence"/>
</dbReference>
<reference evidence="1 2" key="1">
    <citation type="submission" date="2016-03" db="EMBL/GenBank/DDBJ databases">
        <title>EvidentialGene: Evidence-directed Construction of Genes on Genomes.</title>
        <authorList>
            <person name="Gilbert D.G."/>
            <person name="Choi J.-H."/>
            <person name="Mockaitis K."/>
            <person name="Colbourne J."/>
            <person name="Pfrender M."/>
        </authorList>
    </citation>
    <scope>NUCLEOTIDE SEQUENCE [LARGE SCALE GENOMIC DNA]</scope>
    <source>
        <strain evidence="1 2">Xinb3</strain>
        <tissue evidence="1">Complete organism</tissue>
    </source>
</reference>
<evidence type="ECO:0000313" key="2">
    <source>
        <dbReference type="Proteomes" id="UP000076858"/>
    </source>
</evidence>
<name>A0A164XE69_9CRUS</name>
<dbReference type="EMBL" id="LRGB01001005">
    <property type="protein sequence ID" value="KZS14131.1"/>
    <property type="molecule type" value="Genomic_DNA"/>
</dbReference>
<keyword evidence="2" id="KW-1185">Reference proteome</keyword>
<protein>
    <submittedName>
        <fullName evidence="1">Uncharacterized protein</fullName>
    </submittedName>
</protein>
<organism evidence="1 2">
    <name type="scientific">Daphnia magna</name>
    <dbReference type="NCBI Taxonomy" id="35525"/>
    <lineage>
        <taxon>Eukaryota</taxon>
        <taxon>Metazoa</taxon>
        <taxon>Ecdysozoa</taxon>
        <taxon>Arthropoda</taxon>
        <taxon>Crustacea</taxon>
        <taxon>Branchiopoda</taxon>
        <taxon>Diplostraca</taxon>
        <taxon>Cladocera</taxon>
        <taxon>Anomopoda</taxon>
        <taxon>Daphniidae</taxon>
        <taxon>Daphnia</taxon>
    </lineage>
</organism>
<gene>
    <name evidence="1" type="ORF">APZ42_020773</name>
</gene>
<dbReference type="AlphaFoldDB" id="A0A164XE69"/>